<keyword evidence="4" id="KW-1185">Reference proteome</keyword>
<evidence type="ECO:0000256" key="1">
    <source>
        <dbReference type="ARBA" id="ARBA00010617"/>
    </source>
</evidence>
<gene>
    <name evidence="3" type="ORF">WB403_03110</name>
</gene>
<dbReference type="Pfam" id="PF00067">
    <property type="entry name" value="p450"/>
    <property type="match status" value="1"/>
</dbReference>
<dbReference type="PROSITE" id="PS00086">
    <property type="entry name" value="CYTOCHROME_P450"/>
    <property type="match status" value="1"/>
</dbReference>
<proteinExistence type="inferred from homology"/>
<name>A0ABU8G542_9ACTN</name>
<reference evidence="3 4" key="1">
    <citation type="submission" date="2024-03" db="EMBL/GenBank/DDBJ databases">
        <title>First Report of Pectobacterium brasiliscabiei causing potato scab in china.</title>
        <authorList>
            <person name="Handique U."/>
        </authorList>
    </citation>
    <scope>NUCLEOTIDE SEQUENCE [LARGE SCALE GENOMIC DNA]</scope>
    <source>
        <strain evidence="3 4">ZRIMU1503</strain>
    </source>
</reference>
<dbReference type="EMBL" id="JBBAYM010000002">
    <property type="protein sequence ID" value="MEI5608138.1"/>
    <property type="molecule type" value="Genomic_DNA"/>
</dbReference>
<organism evidence="3 4">
    <name type="scientific">Streptomyces brasiliscabiei</name>
    <dbReference type="NCBI Taxonomy" id="2736302"/>
    <lineage>
        <taxon>Bacteria</taxon>
        <taxon>Bacillati</taxon>
        <taxon>Actinomycetota</taxon>
        <taxon>Actinomycetes</taxon>
        <taxon>Kitasatosporales</taxon>
        <taxon>Streptomycetaceae</taxon>
        <taxon>Streptomyces</taxon>
    </lineage>
</organism>
<evidence type="ECO:0000256" key="2">
    <source>
        <dbReference type="RuleBase" id="RU000461"/>
    </source>
</evidence>
<protein>
    <submittedName>
        <fullName evidence="3">Cytochrome P450</fullName>
    </submittedName>
</protein>
<keyword evidence="2" id="KW-0479">Metal-binding</keyword>
<keyword evidence="2" id="KW-0349">Heme</keyword>
<dbReference type="PANTHER" id="PTHR46696:SF1">
    <property type="entry name" value="CYTOCHROME P450 YJIB-RELATED"/>
    <property type="match status" value="1"/>
</dbReference>
<dbReference type="PRINTS" id="PR00359">
    <property type="entry name" value="BP450"/>
</dbReference>
<evidence type="ECO:0000313" key="4">
    <source>
        <dbReference type="Proteomes" id="UP001365781"/>
    </source>
</evidence>
<dbReference type="InterPro" id="IPR017972">
    <property type="entry name" value="Cyt_P450_CS"/>
</dbReference>
<evidence type="ECO:0000313" key="3">
    <source>
        <dbReference type="EMBL" id="MEI5608138.1"/>
    </source>
</evidence>
<dbReference type="SUPFAM" id="SSF48264">
    <property type="entry name" value="Cytochrome P450"/>
    <property type="match status" value="1"/>
</dbReference>
<keyword evidence="2" id="KW-0560">Oxidoreductase</keyword>
<comment type="similarity">
    <text evidence="1 2">Belongs to the cytochrome P450 family.</text>
</comment>
<sequence length="384" mass="42344">MDLFRPLDDTTIDDPHPMYHRLRSAEPVHWYAPLSAWVVSGYDDCLFALHRTDLFSSDWRRAGIEIPDNLLSIQTLDPPEHGAVHRVLMDAYRRQDLTAMRERLERLADDLLDQLAVQPEFELIEAFTAPLSFAAVAELFGVPDADEKNIVAWSEAIVAAMDSGLTPEAAAPGTRARDALGAEISGWLDRRPDRGLLAELRRAEADRTISRDMILNTLRAMLHAGYAPTSRFIAASVLSLLRSPTAWSELRATGVTDRAIKELLRHSGPVQAVARVCAEEVELGGNRLDKGSDVILLIAAANRDPERFPRPDELDLTRAAEHNLGFGWGAHACVGASLARLTCSVALDALLRHTPRLRQAGEPVHWRHATLRGLRRLPVSGGAG</sequence>
<keyword evidence="2" id="KW-0503">Monooxygenase</keyword>
<comment type="caution">
    <text evidence="3">The sequence shown here is derived from an EMBL/GenBank/DDBJ whole genome shotgun (WGS) entry which is preliminary data.</text>
</comment>
<keyword evidence="2" id="KW-0408">Iron</keyword>
<dbReference type="InterPro" id="IPR002397">
    <property type="entry name" value="Cyt_P450_B"/>
</dbReference>
<dbReference type="RefSeq" id="WP_336538226.1">
    <property type="nucleotide sequence ID" value="NZ_JBBAYL010000005.1"/>
</dbReference>
<dbReference type="PANTHER" id="PTHR46696">
    <property type="entry name" value="P450, PUTATIVE (EUROFUNG)-RELATED"/>
    <property type="match status" value="1"/>
</dbReference>
<dbReference type="InterPro" id="IPR036396">
    <property type="entry name" value="Cyt_P450_sf"/>
</dbReference>
<dbReference type="Gene3D" id="1.10.630.10">
    <property type="entry name" value="Cytochrome P450"/>
    <property type="match status" value="1"/>
</dbReference>
<dbReference type="Proteomes" id="UP001365781">
    <property type="component" value="Unassembled WGS sequence"/>
</dbReference>
<dbReference type="InterPro" id="IPR001128">
    <property type="entry name" value="Cyt_P450"/>
</dbReference>
<accession>A0ABU8G542</accession>